<organism evidence="3 4">
    <name type="scientific">Stichopus japonicus</name>
    <name type="common">Sea cucumber</name>
    <dbReference type="NCBI Taxonomy" id="307972"/>
    <lineage>
        <taxon>Eukaryota</taxon>
        <taxon>Metazoa</taxon>
        <taxon>Echinodermata</taxon>
        <taxon>Eleutherozoa</taxon>
        <taxon>Echinozoa</taxon>
        <taxon>Holothuroidea</taxon>
        <taxon>Aspidochirotacea</taxon>
        <taxon>Aspidochirotida</taxon>
        <taxon>Stichopodidae</taxon>
        <taxon>Apostichopus</taxon>
    </lineage>
</organism>
<dbReference type="PANTHER" id="PTHR21074">
    <property type="entry name" value="IQ AND UBIQUITIN-LIKE DOMAIN-CONTAINING PROTEIN"/>
    <property type="match status" value="1"/>
</dbReference>
<dbReference type="GO" id="GO:0060271">
    <property type="term" value="P:cilium assembly"/>
    <property type="evidence" value="ECO:0007669"/>
    <property type="project" value="TreeGrafter"/>
</dbReference>
<protein>
    <submittedName>
        <fullName evidence="3">Putative IQ and ubiquitin-like domain-containing protein isoform X1</fullName>
    </submittedName>
</protein>
<sequence>MADEETKDTQQQEVENATDVEVKDSGPTTSLVNEEPVENSVEAAEAPEDKEGEKTTEEEVKDSDPTAKDEPVEEKEEPADKPEVTEDKEEKSKEGEVKTSDDVEEVNKEETQKASVDVDEPAQHPADESPDQIANINATSEKPENESDEKTVEENNNVEETVQEGASIEVKKEAEEVKANESGVEQELPTEEQNQDNDQAQTEAKAVEEKEDNEPEQGDALLPDITELNFPILNLSDCILLYLFFAVSIPSAQVGDIEEVNTTEGQTETVAMETEATGEPHEEVDPRSPSGEPSAATATVKFVLMPSAHVTTMACPLADPMAQLKEMLSGLVRIAAKHLLVMYNGFAVEDDKNLADLGVVANGAVQLEVSSTDPVNVPIKPPKPQPDYSMPDIITVTVENEDGSPKEVVVEIERSTRRKPFLGGFRHKVTGVEFHHASCQTRSKTRPDNGIPKFCRDTQTVSQRNKGNKPLDTLQLR</sequence>
<dbReference type="GO" id="GO:0001669">
    <property type="term" value="C:acrosomal vesicle"/>
    <property type="evidence" value="ECO:0007669"/>
    <property type="project" value="TreeGrafter"/>
</dbReference>
<evidence type="ECO:0000313" key="3">
    <source>
        <dbReference type="EMBL" id="PIK40277.1"/>
    </source>
</evidence>
<feature type="region of interest" description="Disordered" evidence="1">
    <location>
        <begin position="273"/>
        <end position="294"/>
    </location>
</feature>
<accession>A0A2G8JWX3</accession>
<name>A0A2G8JWX3_STIJA</name>
<dbReference type="InterPro" id="IPR000626">
    <property type="entry name" value="Ubiquitin-like_dom"/>
</dbReference>
<gene>
    <name evidence="3" type="ORF">BSL78_22875</name>
</gene>
<proteinExistence type="predicted"/>
<dbReference type="PROSITE" id="PS50053">
    <property type="entry name" value="UBIQUITIN_2"/>
    <property type="match status" value="1"/>
</dbReference>
<dbReference type="Gene3D" id="3.10.20.90">
    <property type="entry name" value="Phosphatidylinositol 3-kinase Catalytic Subunit, Chain A, domain 1"/>
    <property type="match status" value="1"/>
</dbReference>
<dbReference type="EMBL" id="MRZV01001141">
    <property type="protein sequence ID" value="PIK40277.1"/>
    <property type="molecule type" value="Genomic_DNA"/>
</dbReference>
<evidence type="ECO:0000259" key="2">
    <source>
        <dbReference type="PROSITE" id="PS50053"/>
    </source>
</evidence>
<dbReference type="GO" id="GO:0030317">
    <property type="term" value="P:flagellated sperm motility"/>
    <property type="evidence" value="ECO:0007669"/>
    <property type="project" value="TreeGrafter"/>
</dbReference>
<comment type="caution">
    <text evidence="3">The sequence shown here is derived from an EMBL/GenBank/DDBJ whole genome shotgun (WGS) entry which is preliminary data.</text>
</comment>
<reference evidence="3 4" key="1">
    <citation type="journal article" date="2017" name="PLoS Biol.">
        <title>The sea cucumber genome provides insights into morphological evolution and visceral regeneration.</title>
        <authorList>
            <person name="Zhang X."/>
            <person name="Sun L."/>
            <person name="Yuan J."/>
            <person name="Sun Y."/>
            <person name="Gao Y."/>
            <person name="Zhang L."/>
            <person name="Li S."/>
            <person name="Dai H."/>
            <person name="Hamel J.F."/>
            <person name="Liu C."/>
            <person name="Yu Y."/>
            <person name="Liu S."/>
            <person name="Lin W."/>
            <person name="Guo K."/>
            <person name="Jin S."/>
            <person name="Xu P."/>
            <person name="Storey K.B."/>
            <person name="Huan P."/>
            <person name="Zhang T."/>
            <person name="Zhou Y."/>
            <person name="Zhang J."/>
            <person name="Lin C."/>
            <person name="Li X."/>
            <person name="Xing L."/>
            <person name="Huo D."/>
            <person name="Sun M."/>
            <person name="Wang L."/>
            <person name="Mercier A."/>
            <person name="Li F."/>
            <person name="Yang H."/>
            <person name="Xiang J."/>
        </authorList>
    </citation>
    <scope>NUCLEOTIDE SEQUENCE [LARGE SCALE GENOMIC DNA]</scope>
    <source>
        <strain evidence="3">Shaxun</strain>
        <tissue evidence="3">Muscle</tissue>
    </source>
</reference>
<evidence type="ECO:0000256" key="1">
    <source>
        <dbReference type="SAM" id="MobiDB-lite"/>
    </source>
</evidence>
<feature type="compositionally biased region" description="Basic and acidic residues" evidence="1">
    <location>
        <begin position="78"/>
        <end position="112"/>
    </location>
</feature>
<dbReference type="AlphaFoldDB" id="A0A2G8JWX3"/>
<feature type="compositionally biased region" description="Basic and acidic residues" evidence="1">
    <location>
        <begin position="141"/>
        <end position="153"/>
    </location>
</feature>
<dbReference type="Proteomes" id="UP000230750">
    <property type="component" value="Unassembled WGS sequence"/>
</dbReference>
<dbReference type="GO" id="GO:0031514">
    <property type="term" value="C:motile cilium"/>
    <property type="evidence" value="ECO:0007669"/>
    <property type="project" value="TreeGrafter"/>
</dbReference>
<feature type="region of interest" description="Disordered" evidence="1">
    <location>
        <begin position="1"/>
        <end position="219"/>
    </location>
</feature>
<dbReference type="SUPFAM" id="SSF54236">
    <property type="entry name" value="Ubiquitin-like"/>
    <property type="match status" value="1"/>
</dbReference>
<dbReference type="STRING" id="307972.A0A2G8JWX3"/>
<evidence type="ECO:0000313" key="4">
    <source>
        <dbReference type="Proteomes" id="UP000230750"/>
    </source>
</evidence>
<dbReference type="PANTHER" id="PTHR21074:SF0">
    <property type="entry name" value="IQ AND UBIQUITIN-LIKE DOMAIN-CONTAINING PROTEIN"/>
    <property type="match status" value="1"/>
</dbReference>
<feature type="domain" description="Ubiquitin-like" evidence="2">
    <location>
        <begin position="296"/>
        <end position="374"/>
    </location>
</feature>
<feature type="compositionally biased region" description="Basic and acidic residues" evidence="1">
    <location>
        <begin position="47"/>
        <end position="70"/>
    </location>
</feature>
<dbReference type="OrthoDB" id="10265862at2759"/>
<keyword evidence="4" id="KW-1185">Reference proteome</keyword>
<dbReference type="InterPro" id="IPR037695">
    <property type="entry name" value="IQUB"/>
</dbReference>
<feature type="compositionally biased region" description="Basic and acidic residues" evidence="1">
    <location>
        <begin position="169"/>
        <end position="179"/>
    </location>
</feature>
<dbReference type="InterPro" id="IPR029071">
    <property type="entry name" value="Ubiquitin-like_domsf"/>
</dbReference>